<comment type="similarity">
    <text evidence="2">Belongs to the sulfotransferase 2 family.</text>
</comment>
<organism evidence="10 11">
    <name type="scientific">Cyclotella atomus</name>
    <dbReference type="NCBI Taxonomy" id="382360"/>
    <lineage>
        <taxon>Eukaryota</taxon>
        <taxon>Sar</taxon>
        <taxon>Stramenopiles</taxon>
        <taxon>Ochrophyta</taxon>
        <taxon>Bacillariophyta</taxon>
        <taxon>Coscinodiscophyceae</taxon>
        <taxon>Thalassiosirophycidae</taxon>
        <taxon>Stephanodiscales</taxon>
        <taxon>Stephanodiscaceae</taxon>
        <taxon>Cyclotella</taxon>
    </lineage>
</organism>
<proteinExistence type="inferred from homology"/>
<dbReference type="PANTHER" id="PTHR12137:SF54">
    <property type="entry name" value="CARBOHYDRATE SULFOTRANSFERASE"/>
    <property type="match status" value="1"/>
</dbReference>
<evidence type="ECO:0000256" key="5">
    <source>
        <dbReference type="ARBA" id="ARBA00022989"/>
    </source>
</evidence>
<dbReference type="EMBL" id="JALLPJ020001360">
    <property type="protein sequence ID" value="KAL3767693.1"/>
    <property type="molecule type" value="Genomic_DNA"/>
</dbReference>
<dbReference type="GO" id="GO:0008146">
    <property type="term" value="F:sulfotransferase activity"/>
    <property type="evidence" value="ECO:0007669"/>
    <property type="project" value="UniProtKB-ARBA"/>
</dbReference>
<evidence type="ECO:0000256" key="1">
    <source>
        <dbReference type="ARBA" id="ARBA00004323"/>
    </source>
</evidence>
<dbReference type="Proteomes" id="UP001530400">
    <property type="component" value="Unassembled WGS sequence"/>
</dbReference>
<evidence type="ECO:0000256" key="3">
    <source>
        <dbReference type="ARBA" id="ARBA00022679"/>
    </source>
</evidence>
<comment type="subcellular location">
    <subcellularLocation>
        <location evidence="1">Golgi apparatus membrane</location>
        <topology evidence="1">Single-pass type II membrane protein</topology>
    </subcellularLocation>
</comment>
<gene>
    <name evidence="10" type="ORF">ACHAWO_004395</name>
</gene>
<dbReference type="Gene3D" id="3.40.50.300">
    <property type="entry name" value="P-loop containing nucleotide triphosphate hydrolases"/>
    <property type="match status" value="1"/>
</dbReference>
<keyword evidence="4 9" id="KW-0812">Transmembrane</keyword>
<dbReference type="InterPro" id="IPR005331">
    <property type="entry name" value="Sulfotransferase"/>
</dbReference>
<evidence type="ECO:0000256" key="8">
    <source>
        <dbReference type="ARBA" id="ARBA00023180"/>
    </source>
</evidence>
<name>A0ABD3MXI2_9STRA</name>
<dbReference type="InterPro" id="IPR018011">
    <property type="entry name" value="Carb_sulfotrans_8-10"/>
</dbReference>
<evidence type="ECO:0008006" key="12">
    <source>
        <dbReference type="Google" id="ProtNLM"/>
    </source>
</evidence>
<dbReference type="Pfam" id="PF03567">
    <property type="entry name" value="Sulfotransfer_2"/>
    <property type="match status" value="1"/>
</dbReference>
<evidence type="ECO:0000256" key="4">
    <source>
        <dbReference type="ARBA" id="ARBA00022692"/>
    </source>
</evidence>
<keyword evidence="3" id="KW-0808">Transferase</keyword>
<accession>A0ABD3MXI2</accession>
<feature type="transmembrane region" description="Helical" evidence="9">
    <location>
        <begin position="137"/>
        <end position="158"/>
    </location>
</feature>
<dbReference type="PANTHER" id="PTHR12137">
    <property type="entry name" value="CARBOHYDRATE SULFOTRANSFERASE"/>
    <property type="match status" value="1"/>
</dbReference>
<evidence type="ECO:0000256" key="6">
    <source>
        <dbReference type="ARBA" id="ARBA00023034"/>
    </source>
</evidence>
<evidence type="ECO:0000256" key="7">
    <source>
        <dbReference type="ARBA" id="ARBA00023136"/>
    </source>
</evidence>
<keyword evidence="11" id="KW-1185">Reference proteome</keyword>
<evidence type="ECO:0000313" key="11">
    <source>
        <dbReference type="Proteomes" id="UP001530400"/>
    </source>
</evidence>
<comment type="caution">
    <text evidence="10">The sequence shown here is derived from an EMBL/GenBank/DDBJ whole genome shotgun (WGS) entry which is preliminary data.</text>
</comment>
<dbReference type="InterPro" id="IPR027417">
    <property type="entry name" value="P-loop_NTPase"/>
</dbReference>
<sequence>MFYYKHIELAHYRNDNGSYLFQLPREIAHNLVRSDPTLSLFHFFTGTVDQTFWPAPTLKLYRQTEANSNRAMDRGNRASVIVNDKENLNPNSLAIWRSSKAAKSANAFHLQHSANDAATTNFPQSTYAKLSSAISMYNIAFCILVKALIIAVLINFHLASMLSQFHFDTSLHVMKETLIAARDSDEDILACVRNVGRNCQLYPCIKDDNGEFTETDTPESPFGYAGRFVHRDDLVEKPLMQTIGDKGWGSGCVVSDEYKFVYIHVLKSGGTATKEFLRKSLCGEEDIDCKKVDPHILRPSGCRAAILNYTDYFTFSFVRNPFSRMYSMYSMMDGFPLEPGQKVTNSFSFRDFVLKPRERKNHTTMHAGHYDRQKNFIFSNHTCPSFDFLGRVEHYDEDMKTILNHLEATKLLQYLDNIGGSVKPANTWGENKKQSIGGDLRQEYSSREVIKRVASVYRKDFDLLGYDRYVVPSN</sequence>
<evidence type="ECO:0000256" key="9">
    <source>
        <dbReference type="SAM" id="Phobius"/>
    </source>
</evidence>
<protein>
    <recommendedName>
        <fullName evidence="12">Sulfotransferase</fullName>
    </recommendedName>
</protein>
<dbReference type="AlphaFoldDB" id="A0ABD3MXI2"/>
<reference evidence="10 11" key="1">
    <citation type="submission" date="2024-10" db="EMBL/GenBank/DDBJ databases">
        <title>Updated reference genomes for cyclostephanoid diatoms.</title>
        <authorList>
            <person name="Roberts W.R."/>
            <person name="Alverson A.J."/>
        </authorList>
    </citation>
    <scope>NUCLEOTIDE SEQUENCE [LARGE SCALE GENOMIC DNA]</scope>
    <source>
        <strain evidence="10 11">AJA010-31</strain>
    </source>
</reference>
<keyword evidence="7 9" id="KW-0472">Membrane</keyword>
<keyword evidence="6" id="KW-0333">Golgi apparatus</keyword>
<keyword evidence="8" id="KW-0325">Glycoprotein</keyword>
<keyword evidence="5 9" id="KW-1133">Transmembrane helix</keyword>
<dbReference type="GO" id="GO:0000139">
    <property type="term" value="C:Golgi membrane"/>
    <property type="evidence" value="ECO:0007669"/>
    <property type="project" value="UniProtKB-SubCell"/>
</dbReference>
<evidence type="ECO:0000256" key="2">
    <source>
        <dbReference type="ARBA" id="ARBA00006339"/>
    </source>
</evidence>
<evidence type="ECO:0000313" key="10">
    <source>
        <dbReference type="EMBL" id="KAL3767693.1"/>
    </source>
</evidence>